<dbReference type="InterPro" id="IPR011434">
    <property type="entry name" value="Ltp-like_HTH"/>
</dbReference>
<feature type="region of interest" description="Disordered" evidence="1">
    <location>
        <begin position="87"/>
        <end position="142"/>
    </location>
</feature>
<dbReference type="InterPro" id="IPR036388">
    <property type="entry name" value="WH-like_DNA-bd_sf"/>
</dbReference>
<gene>
    <name evidence="3" type="ORF">D1010_12390</name>
</gene>
<feature type="compositionally biased region" description="Acidic residues" evidence="1">
    <location>
        <begin position="100"/>
        <end position="114"/>
    </location>
</feature>
<name>A0A5P8M9Q5_9LACO</name>
<dbReference type="AlphaFoldDB" id="A0A5P8M9Q5"/>
<evidence type="ECO:0000256" key="1">
    <source>
        <dbReference type="SAM" id="MobiDB-lite"/>
    </source>
</evidence>
<proteinExistence type="predicted"/>
<dbReference type="Pfam" id="PF07553">
    <property type="entry name" value="Lipoprotein_Ltp"/>
    <property type="match status" value="2"/>
</dbReference>
<feature type="domain" description="Putative host cell surface-exposed lipoprotein Ltp-like HTH region" evidence="2">
    <location>
        <begin position="152"/>
        <end position="196"/>
    </location>
</feature>
<accession>A0A5P8M9Q5</accession>
<feature type="compositionally biased region" description="Low complexity" evidence="1">
    <location>
        <begin position="115"/>
        <end position="142"/>
    </location>
</feature>
<evidence type="ECO:0000259" key="2">
    <source>
        <dbReference type="Pfam" id="PF07553"/>
    </source>
</evidence>
<dbReference type="KEGG" id="lhb:D1010_12390"/>
<dbReference type="Gene3D" id="1.10.10.10">
    <property type="entry name" value="Winged helix-like DNA-binding domain superfamily/Winged helix DNA-binding domain"/>
    <property type="match status" value="2"/>
</dbReference>
<dbReference type="EMBL" id="CP045143">
    <property type="protein sequence ID" value="QFR25262.1"/>
    <property type="molecule type" value="Genomic_DNA"/>
</dbReference>
<dbReference type="Proteomes" id="UP000326779">
    <property type="component" value="Chromosome"/>
</dbReference>
<protein>
    <recommendedName>
        <fullName evidence="2">Putative host cell surface-exposed lipoprotein Ltp-like HTH region domain-containing protein</fullName>
    </recommendedName>
</protein>
<evidence type="ECO:0000313" key="4">
    <source>
        <dbReference type="Proteomes" id="UP000326779"/>
    </source>
</evidence>
<sequence length="249" mass="26571">MFLALGACSPKSLSIRVSPTTDTYQDGNPIDVSVWTAKGATVYLADSNGVQKKQKSDSSDGSALFSIDKPATYRIWSKSGDAKSKTVKVRIRDGGGNDTSDLDDDDTDINDSADSESSSSSAAESSSSETSEDNVASSSSSSASSIIPADYVSALAKARSYATTMDMSKKGVYDQLTSQYGEKFSAQAAQYAIDHLTDIDWAANALAKAKSYQTDMSMSPEAIRDQLTSPYGEQFTQQEADYAIQHLND</sequence>
<feature type="domain" description="Putative host cell surface-exposed lipoprotein Ltp-like HTH region" evidence="2">
    <location>
        <begin position="200"/>
        <end position="247"/>
    </location>
</feature>
<organism evidence="3 4">
    <name type="scientific">Schleiferilactobacillus harbinensis</name>
    <dbReference type="NCBI Taxonomy" id="304207"/>
    <lineage>
        <taxon>Bacteria</taxon>
        <taxon>Bacillati</taxon>
        <taxon>Bacillota</taxon>
        <taxon>Bacilli</taxon>
        <taxon>Lactobacillales</taxon>
        <taxon>Lactobacillaceae</taxon>
        <taxon>Schleiferilactobacillus</taxon>
    </lineage>
</organism>
<reference evidence="3 4" key="1">
    <citation type="submission" date="2019-10" db="EMBL/GenBank/DDBJ databases">
        <title>The completed genome of Lactobacillus harbinensis M1.</title>
        <authorList>
            <person name="Zheng Y."/>
        </authorList>
    </citation>
    <scope>NUCLEOTIDE SEQUENCE [LARGE SCALE GENOMIC DNA]</scope>
    <source>
        <strain evidence="3 4">M1</strain>
    </source>
</reference>
<evidence type="ECO:0000313" key="3">
    <source>
        <dbReference type="EMBL" id="QFR25262.1"/>
    </source>
</evidence>